<organism evidence="2 3">
    <name type="scientific">Candolleomyces aberdarensis</name>
    <dbReference type="NCBI Taxonomy" id="2316362"/>
    <lineage>
        <taxon>Eukaryota</taxon>
        <taxon>Fungi</taxon>
        <taxon>Dikarya</taxon>
        <taxon>Basidiomycota</taxon>
        <taxon>Agaricomycotina</taxon>
        <taxon>Agaricomycetes</taxon>
        <taxon>Agaricomycetidae</taxon>
        <taxon>Agaricales</taxon>
        <taxon>Agaricineae</taxon>
        <taxon>Psathyrellaceae</taxon>
        <taxon>Candolleomyces</taxon>
    </lineage>
</organism>
<dbReference type="SUPFAM" id="SSF82199">
    <property type="entry name" value="SET domain"/>
    <property type="match status" value="1"/>
</dbReference>
<feature type="domain" description="SET" evidence="1">
    <location>
        <begin position="4"/>
        <end position="159"/>
    </location>
</feature>
<gene>
    <name evidence="2" type="ORF">EST38_g3377</name>
</gene>
<accession>A0A4Q2DQK2</accession>
<dbReference type="PANTHER" id="PTHR47332:SF4">
    <property type="entry name" value="SET DOMAIN-CONTAINING PROTEIN 5"/>
    <property type="match status" value="1"/>
</dbReference>
<dbReference type="InterPro" id="IPR053185">
    <property type="entry name" value="SET_domain_protein"/>
</dbReference>
<dbReference type="PANTHER" id="PTHR47332">
    <property type="entry name" value="SET DOMAIN-CONTAINING PROTEIN 5"/>
    <property type="match status" value="1"/>
</dbReference>
<dbReference type="Proteomes" id="UP000290288">
    <property type="component" value="Unassembled WGS sequence"/>
</dbReference>
<keyword evidence="3" id="KW-1185">Reference proteome</keyword>
<evidence type="ECO:0000313" key="3">
    <source>
        <dbReference type="Proteomes" id="UP000290288"/>
    </source>
</evidence>
<dbReference type="Gene3D" id="2.170.270.10">
    <property type="entry name" value="SET domain"/>
    <property type="match status" value="1"/>
</dbReference>
<protein>
    <recommendedName>
        <fullName evidence="1">SET domain-containing protein</fullName>
    </recommendedName>
</protein>
<comment type="caution">
    <text evidence="2">The sequence shown here is derived from an EMBL/GenBank/DDBJ whole genome shotgun (WGS) entry which is preliminary data.</text>
</comment>
<proteinExistence type="predicted"/>
<dbReference type="PROSITE" id="PS50280">
    <property type="entry name" value="SET"/>
    <property type="match status" value="1"/>
</dbReference>
<evidence type="ECO:0000259" key="1">
    <source>
        <dbReference type="PROSITE" id="PS50280"/>
    </source>
</evidence>
<reference evidence="2 3" key="1">
    <citation type="submission" date="2019-01" db="EMBL/GenBank/DDBJ databases">
        <title>Draft genome sequence of Psathyrella aberdarensis IHI B618.</title>
        <authorList>
            <person name="Buettner E."/>
            <person name="Kellner H."/>
        </authorList>
    </citation>
    <scope>NUCLEOTIDE SEQUENCE [LARGE SCALE GENOMIC DNA]</scope>
    <source>
        <strain evidence="2 3">IHI B618</strain>
    </source>
</reference>
<dbReference type="InterPro" id="IPR001214">
    <property type="entry name" value="SET_dom"/>
</dbReference>
<dbReference type="AlphaFoldDB" id="A0A4Q2DQK2"/>
<name>A0A4Q2DQK2_9AGAR</name>
<sequence>MDDPPFKVIDTPTKGFGMFAARPISKGSLIFVEHPIFIVPAMPLPKGPGFQVYEQVGSGIPEDQYQEMTTMANCRDFEECPSIVEGVARTNALNLEFRFPSIFDGSGGRHYGGAFLKINRCNHSCGPNAAYKWNLSLLSATLYALRDIQEGEEITITYADPLQPRSDRWKKLQPDYRFTCDCPWCTHSDSAAQEESDNSREYLQTYVATHPSYRKWSADPCLPDNHVIDAHLSALPVIQREGLDALLPLFMEEILRCYGELGNEAEFKAWTEKTIELCSVGDRKLAQELKRYLENPQKNFPRWAKRRPKPIREGLTYHFVKFGLATELTLFVLGKSARLRHTPSSLLESEADDFFSFGLLEVGA</sequence>
<dbReference type="CDD" id="cd20071">
    <property type="entry name" value="SET_SMYD"/>
    <property type="match status" value="1"/>
</dbReference>
<dbReference type="InterPro" id="IPR046341">
    <property type="entry name" value="SET_dom_sf"/>
</dbReference>
<dbReference type="EMBL" id="SDEE01000070">
    <property type="protein sequence ID" value="RXW22477.1"/>
    <property type="molecule type" value="Genomic_DNA"/>
</dbReference>
<dbReference type="OrthoDB" id="265717at2759"/>
<dbReference type="STRING" id="2316362.A0A4Q2DQK2"/>
<dbReference type="SMART" id="SM00317">
    <property type="entry name" value="SET"/>
    <property type="match status" value="1"/>
</dbReference>
<dbReference type="Pfam" id="PF00856">
    <property type="entry name" value="SET"/>
    <property type="match status" value="1"/>
</dbReference>
<evidence type="ECO:0000313" key="2">
    <source>
        <dbReference type="EMBL" id="RXW22477.1"/>
    </source>
</evidence>